<dbReference type="GO" id="GO:0003700">
    <property type="term" value="F:DNA-binding transcription factor activity"/>
    <property type="evidence" value="ECO:0007669"/>
    <property type="project" value="TreeGrafter"/>
</dbReference>
<evidence type="ECO:0000313" key="13">
    <source>
        <dbReference type="EMBL" id="KAH9372511.1"/>
    </source>
</evidence>
<dbReference type="InterPro" id="IPR050589">
    <property type="entry name" value="Ikaros_C2H2-ZF"/>
</dbReference>
<keyword evidence="4" id="KW-0677">Repeat</keyword>
<dbReference type="GO" id="GO:0000978">
    <property type="term" value="F:RNA polymerase II cis-regulatory region sequence-specific DNA binding"/>
    <property type="evidence" value="ECO:0007669"/>
    <property type="project" value="TreeGrafter"/>
</dbReference>
<comment type="subcellular location">
    <subcellularLocation>
        <location evidence="1">Nucleus</location>
    </subcellularLocation>
</comment>
<dbReference type="GO" id="GO:0042802">
    <property type="term" value="F:identical protein binding"/>
    <property type="evidence" value="ECO:0007669"/>
    <property type="project" value="UniProtKB-ARBA"/>
</dbReference>
<evidence type="ECO:0000256" key="7">
    <source>
        <dbReference type="ARBA" id="ARBA00023015"/>
    </source>
</evidence>
<keyword evidence="14" id="KW-1185">Reference proteome</keyword>
<dbReference type="GO" id="GO:0005634">
    <property type="term" value="C:nucleus"/>
    <property type="evidence" value="ECO:0007669"/>
    <property type="project" value="UniProtKB-SubCell"/>
</dbReference>
<dbReference type="SMART" id="SM00355">
    <property type="entry name" value="ZnF_C2H2"/>
    <property type="match status" value="2"/>
</dbReference>
<dbReference type="SUPFAM" id="SSF57667">
    <property type="entry name" value="beta-beta-alpha zinc fingers"/>
    <property type="match status" value="1"/>
</dbReference>
<dbReference type="FunFam" id="3.30.160.60:FF:000508">
    <property type="entry name" value="Myeloid zinc finger 1"/>
    <property type="match status" value="1"/>
</dbReference>
<dbReference type="VEuPathDB" id="VectorBase:HLOH_042741"/>
<evidence type="ECO:0000313" key="14">
    <source>
        <dbReference type="Proteomes" id="UP000821853"/>
    </source>
</evidence>
<dbReference type="PROSITE" id="PS50157">
    <property type="entry name" value="ZINC_FINGER_C2H2_2"/>
    <property type="match status" value="2"/>
</dbReference>
<organism evidence="13 14">
    <name type="scientific">Haemaphysalis longicornis</name>
    <name type="common">Bush tick</name>
    <dbReference type="NCBI Taxonomy" id="44386"/>
    <lineage>
        <taxon>Eukaryota</taxon>
        <taxon>Metazoa</taxon>
        <taxon>Ecdysozoa</taxon>
        <taxon>Arthropoda</taxon>
        <taxon>Chelicerata</taxon>
        <taxon>Arachnida</taxon>
        <taxon>Acari</taxon>
        <taxon>Parasitiformes</taxon>
        <taxon>Ixodida</taxon>
        <taxon>Ixodoidea</taxon>
        <taxon>Ixodidae</taxon>
        <taxon>Haemaphysalinae</taxon>
        <taxon>Haemaphysalis</taxon>
    </lineage>
</organism>
<comment type="caution">
    <text evidence="13">The sequence shown here is derived from an EMBL/GenBank/DDBJ whole genome shotgun (WGS) entry which is preliminary data.</text>
</comment>
<evidence type="ECO:0000256" key="2">
    <source>
        <dbReference type="ARBA" id="ARBA00006991"/>
    </source>
</evidence>
<protein>
    <recommendedName>
        <fullName evidence="12">C2H2-type domain-containing protein</fullName>
    </recommendedName>
</protein>
<evidence type="ECO:0000256" key="1">
    <source>
        <dbReference type="ARBA" id="ARBA00004123"/>
    </source>
</evidence>
<dbReference type="PANTHER" id="PTHR24404:SF114">
    <property type="entry name" value="KLUMPFUSS, ISOFORM B-RELATED"/>
    <property type="match status" value="1"/>
</dbReference>
<feature type="domain" description="C2H2-type" evidence="12">
    <location>
        <begin position="30"/>
        <end position="57"/>
    </location>
</feature>
<evidence type="ECO:0000256" key="5">
    <source>
        <dbReference type="ARBA" id="ARBA00022771"/>
    </source>
</evidence>
<keyword evidence="6" id="KW-0862">Zinc</keyword>
<keyword evidence="8" id="KW-0238">DNA-binding</keyword>
<sequence>MYRCRSCPYTTNNKVHMETHVRKHTGERPFACAQCGRRFSDRCNMRRHERKHADPFAAEGMAAAEGMTAAFACGLCPKTFPASQGPLQPHPHAQPRAQGHRWMADAAPMMWEGIINATALVYSSCGPSPLQPVICNSSMH</sequence>
<dbReference type="AlphaFoldDB" id="A0A9J6GCJ5"/>
<proteinExistence type="inferred from homology"/>
<keyword evidence="10" id="KW-0539">Nucleus</keyword>
<comment type="similarity">
    <text evidence="2">Belongs to the krueppel C2H2-type zinc-finger protein family.</text>
</comment>
<dbReference type="EMBL" id="JABSTR010000006">
    <property type="protein sequence ID" value="KAH9372511.1"/>
    <property type="molecule type" value="Genomic_DNA"/>
</dbReference>
<evidence type="ECO:0000256" key="6">
    <source>
        <dbReference type="ARBA" id="ARBA00022833"/>
    </source>
</evidence>
<evidence type="ECO:0000259" key="12">
    <source>
        <dbReference type="PROSITE" id="PS50157"/>
    </source>
</evidence>
<accession>A0A9J6GCJ5</accession>
<dbReference type="OrthoDB" id="6474440at2759"/>
<feature type="domain" description="C2H2-type" evidence="12">
    <location>
        <begin position="2"/>
        <end position="29"/>
    </location>
</feature>
<dbReference type="InterPro" id="IPR013087">
    <property type="entry name" value="Znf_C2H2_type"/>
</dbReference>
<name>A0A9J6GCJ5_HAELO</name>
<keyword evidence="5 11" id="KW-0863">Zinc-finger</keyword>
<keyword evidence="3" id="KW-0479">Metal-binding</keyword>
<reference evidence="13 14" key="1">
    <citation type="journal article" date="2020" name="Cell">
        <title>Large-Scale Comparative Analyses of Tick Genomes Elucidate Their Genetic Diversity and Vector Capacities.</title>
        <authorList>
            <consortium name="Tick Genome and Microbiome Consortium (TIGMIC)"/>
            <person name="Jia N."/>
            <person name="Wang J."/>
            <person name="Shi W."/>
            <person name="Du L."/>
            <person name="Sun Y."/>
            <person name="Zhan W."/>
            <person name="Jiang J.F."/>
            <person name="Wang Q."/>
            <person name="Zhang B."/>
            <person name="Ji P."/>
            <person name="Bell-Sakyi L."/>
            <person name="Cui X.M."/>
            <person name="Yuan T.T."/>
            <person name="Jiang B.G."/>
            <person name="Yang W.F."/>
            <person name="Lam T.T."/>
            <person name="Chang Q.C."/>
            <person name="Ding S.J."/>
            <person name="Wang X.J."/>
            <person name="Zhu J.G."/>
            <person name="Ruan X.D."/>
            <person name="Zhao L."/>
            <person name="Wei J.T."/>
            <person name="Ye R.Z."/>
            <person name="Que T.C."/>
            <person name="Du C.H."/>
            <person name="Zhou Y.H."/>
            <person name="Cheng J.X."/>
            <person name="Dai P.F."/>
            <person name="Guo W.B."/>
            <person name="Han X.H."/>
            <person name="Huang E.J."/>
            <person name="Li L.F."/>
            <person name="Wei W."/>
            <person name="Gao Y.C."/>
            <person name="Liu J.Z."/>
            <person name="Shao H.Z."/>
            <person name="Wang X."/>
            <person name="Wang C.C."/>
            <person name="Yang T.C."/>
            <person name="Huo Q.B."/>
            <person name="Li W."/>
            <person name="Chen H.Y."/>
            <person name="Chen S.E."/>
            <person name="Zhou L.G."/>
            <person name="Ni X.B."/>
            <person name="Tian J.H."/>
            <person name="Sheng Y."/>
            <person name="Liu T."/>
            <person name="Pan Y.S."/>
            <person name="Xia L.Y."/>
            <person name="Li J."/>
            <person name="Zhao F."/>
            <person name="Cao W.C."/>
        </authorList>
    </citation>
    <scope>NUCLEOTIDE SEQUENCE [LARGE SCALE GENOMIC DNA]</scope>
    <source>
        <strain evidence="13">HaeL-2018</strain>
    </source>
</reference>
<dbReference type="Proteomes" id="UP000821853">
    <property type="component" value="Chromosome 4"/>
</dbReference>
<dbReference type="PANTHER" id="PTHR24404">
    <property type="entry name" value="ZINC FINGER PROTEIN"/>
    <property type="match status" value="1"/>
</dbReference>
<evidence type="ECO:0000256" key="4">
    <source>
        <dbReference type="ARBA" id="ARBA00022737"/>
    </source>
</evidence>
<dbReference type="GO" id="GO:0008270">
    <property type="term" value="F:zinc ion binding"/>
    <property type="evidence" value="ECO:0007669"/>
    <property type="project" value="UniProtKB-KW"/>
</dbReference>
<keyword evidence="7" id="KW-0805">Transcription regulation</keyword>
<dbReference type="GO" id="GO:0006357">
    <property type="term" value="P:regulation of transcription by RNA polymerase II"/>
    <property type="evidence" value="ECO:0007669"/>
    <property type="project" value="TreeGrafter"/>
</dbReference>
<evidence type="ECO:0000256" key="8">
    <source>
        <dbReference type="ARBA" id="ARBA00023125"/>
    </source>
</evidence>
<dbReference type="InterPro" id="IPR036236">
    <property type="entry name" value="Znf_C2H2_sf"/>
</dbReference>
<dbReference type="OMA" id="MRRHERK"/>
<dbReference type="PROSITE" id="PS00028">
    <property type="entry name" value="ZINC_FINGER_C2H2_1"/>
    <property type="match status" value="1"/>
</dbReference>
<evidence type="ECO:0000256" key="10">
    <source>
        <dbReference type="ARBA" id="ARBA00023242"/>
    </source>
</evidence>
<dbReference type="Gene3D" id="3.30.160.60">
    <property type="entry name" value="Classic Zinc Finger"/>
    <property type="match status" value="2"/>
</dbReference>
<keyword evidence="9" id="KW-0804">Transcription</keyword>
<evidence type="ECO:0000256" key="3">
    <source>
        <dbReference type="ARBA" id="ARBA00022723"/>
    </source>
</evidence>
<dbReference type="Pfam" id="PF13894">
    <property type="entry name" value="zf-C2H2_4"/>
    <property type="match status" value="1"/>
</dbReference>
<evidence type="ECO:0000256" key="9">
    <source>
        <dbReference type="ARBA" id="ARBA00023163"/>
    </source>
</evidence>
<evidence type="ECO:0000256" key="11">
    <source>
        <dbReference type="PROSITE-ProRule" id="PRU00042"/>
    </source>
</evidence>
<gene>
    <name evidence="13" type="ORF">HPB48_017827</name>
</gene>